<dbReference type="InterPro" id="IPR050879">
    <property type="entry name" value="Acyltransferase_3"/>
</dbReference>
<keyword evidence="4" id="KW-1185">Reference proteome</keyword>
<dbReference type="PANTHER" id="PTHR23028">
    <property type="entry name" value="ACETYLTRANSFERASE"/>
    <property type="match status" value="1"/>
</dbReference>
<feature type="transmembrane region" description="Helical" evidence="1">
    <location>
        <begin position="178"/>
        <end position="198"/>
    </location>
</feature>
<organism evidence="3 4">
    <name type="scientific">Allorhizobium borbori</name>
    <dbReference type="NCBI Taxonomy" id="485907"/>
    <lineage>
        <taxon>Bacteria</taxon>
        <taxon>Pseudomonadati</taxon>
        <taxon>Pseudomonadota</taxon>
        <taxon>Alphaproteobacteria</taxon>
        <taxon>Hyphomicrobiales</taxon>
        <taxon>Rhizobiaceae</taxon>
        <taxon>Rhizobium/Agrobacterium group</taxon>
        <taxon>Allorhizobium</taxon>
    </lineage>
</organism>
<dbReference type="InterPro" id="IPR002656">
    <property type="entry name" value="Acyl_transf_3_dom"/>
</dbReference>
<dbReference type="Pfam" id="PF01757">
    <property type="entry name" value="Acyl_transf_3"/>
    <property type="match status" value="1"/>
</dbReference>
<feature type="transmembrane region" description="Helical" evidence="1">
    <location>
        <begin position="127"/>
        <end position="148"/>
    </location>
</feature>
<gene>
    <name evidence="3" type="ORF">GGQ66_002401</name>
</gene>
<dbReference type="Proteomes" id="UP000584824">
    <property type="component" value="Unassembled WGS sequence"/>
</dbReference>
<dbReference type="GO" id="GO:0000271">
    <property type="term" value="P:polysaccharide biosynthetic process"/>
    <property type="evidence" value="ECO:0007669"/>
    <property type="project" value="TreeGrafter"/>
</dbReference>
<feature type="transmembrane region" description="Helical" evidence="1">
    <location>
        <begin position="259"/>
        <end position="280"/>
    </location>
</feature>
<keyword evidence="1" id="KW-1133">Transmembrane helix</keyword>
<keyword evidence="1" id="KW-0812">Transmembrane</keyword>
<comment type="caution">
    <text evidence="3">The sequence shown here is derived from an EMBL/GenBank/DDBJ whole genome shotgun (WGS) entry which is preliminary data.</text>
</comment>
<evidence type="ECO:0000313" key="4">
    <source>
        <dbReference type="Proteomes" id="UP000584824"/>
    </source>
</evidence>
<feature type="domain" description="Acyltransferase 3" evidence="2">
    <location>
        <begin position="5"/>
        <end position="313"/>
    </location>
</feature>
<evidence type="ECO:0000313" key="3">
    <source>
        <dbReference type="EMBL" id="MBB4103833.1"/>
    </source>
</evidence>
<dbReference type="RefSeq" id="WP_183792719.1">
    <property type="nucleotide sequence ID" value="NZ_JACIDU010000008.1"/>
</dbReference>
<feature type="transmembrane region" description="Helical" evidence="1">
    <location>
        <begin position="234"/>
        <end position="252"/>
    </location>
</feature>
<feature type="transmembrane region" description="Helical" evidence="1">
    <location>
        <begin position="300"/>
        <end position="321"/>
    </location>
</feature>
<sequence length="347" mass="38857">MRILQIEYARAVAAILVLLFHVEVTFARPKYMGESTLHFLINGDSGVQIFFVISGFVIYLIHHGDPEGSLANVRSFFHKRWTRVLIPLWIVATILFVTAKAGLTPNVAGFIDYLGIYFPFPLAKERVLSVAWTLRHEVLFYVIFAVWIWKRSLGWSLLLAWCALGLIIGPFMERGTAFKIVFNTNNFLFLAGIGLAHIHVRKIDVPFRGLVGAAGIGLFLLTCIGRSAFATPLWLNNIGYGIGAALFFVWFLRKPVGESAFVLLLAQASYSLYLIHFPLLSVVTRVLDTFGGHEFLAVRLVYFAVSVVICIAASIVFHKYVEKPVLKMFRSSKPKNSAMPAPSETTR</sequence>
<feature type="transmembrane region" description="Helical" evidence="1">
    <location>
        <begin position="155"/>
        <end position="172"/>
    </location>
</feature>
<evidence type="ECO:0000259" key="2">
    <source>
        <dbReference type="Pfam" id="PF01757"/>
    </source>
</evidence>
<reference evidence="3 4" key="1">
    <citation type="submission" date="2020-08" db="EMBL/GenBank/DDBJ databases">
        <title>Genomic Encyclopedia of Type Strains, Phase IV (KMG-IV): sequencing the most valuable type-strain genomes for metagenomic binning, comparative biology and taxonomic classification.</title>
        <authorList>
            <person name="Goeker M."/>
        </authorList>
    </citation>
    <scope>NUCLEOTIDE SEQUENCE [LARGE SCALE GENOMIC DNA]</scope>
    <source>
        <strain evidence="3 4">DSM 26385</strain>
    </source>
</reference>
<feature type="transmembrane region" description="Helical" evidence="1">
    <location>
        <begin position="37"/>
        <end position="61"/>
    </location>
</feature>
<dbReference type="GO" id="GO:0016747">
    <property type="term" value="F:acyltransferase activity, transferring groups other than amino-acyl groups"/>
    <property type="evidence" value="ECO:0007669"/>
    <property type="project" value="InterPro"/>
</dbReference>
<name>A0A7W6K264_9HYPH</name>
<dbReference type="PANTHER" id="PTHR23028:SF131">
    <property type="entry name" value="BLR2367 PROTEIN"/>
    <property type="match status" value="1"/>
</dbReference>
<protein>
    <submittedName>
        <fullName evidence="3">Peptidoglycan/LPS O-acetylase OafA/YrhL</fullName>
    </submittedName>
</protein>
<dbReference type="GO" id="GO:0016020">
    <property type="term" value="C:membrane"/>
    <property type="evidence" value="ECO:0007669"/>
    <property type="project" value="TreeGrafter"/>
</dbReference>
<dbReference type="EMBL" id="JACIDU010000008">
    <property type="protein sequence ID" value="MBB4103833.1"/>
    <property type="molecule type" value="Genomic_DNA"/>
</dbReference>
<proteinExistence type="predicted"/>
<evidence type="ECO:0000256" key="1">
    <source>
        <dbReference type="SAM" id="Phobius"/>
    </source>
</evidence>
<dbReference type="AlphaFoldDB" id="A0A7W6K264"/>
<feature type="transmembrane region" description="Helical" evidence="1">
    <location>
        <begin position="210"/>
        <end position="228"/>
    </location>
</feature>
<feature type="transmembrane region" description="Helical" evidence="1">
    <location>
        <begin position="81"/>
        <end position="99"/>
    </location>
</feature>
<accession>A0A7W6K264</accession>
<keyword evidence="1" id="KW-0472">Membrane</keyword>